<dbReference type="SUPFAM" id="SSF47413">
    <property type="entry name" value="lambda repressor-like DNA-binding domains"/>
    <property type="match status" value="1"/>
</dbReference>
<evidence type="ECO:0000313" key="3">
    <source>
        <dbReference type="EMBL" id="OYX34551.1"/>
    </source>
</evidence>
<accession>A0A258FPV7</accession>
<dbReference type="Proteomes" id="UP000215595">
    <property type="component" value="Unassembled WGS sequence"/>
</dbReference>
<organism evidence="3 4">
    <name type="scientific">Brevundimonas subvibrioides</name>
    <dbReference type="NCBI Taxonomy" id="74313"/>
    <lineage>
        <taxon>Bacteria</taxon>
        <taxon>Pseudomonadati</taxon>
        <taxon>Pseudomonadota</taxon>
        <taxon>Alphaproteobacteria</taxon>
        <taxon>Caulobacterales</taxon>
        <taxon>Caulobacteraceae</taxon>
        <taxon>Brevundimonas</taxon>
    </lineage>
</organism>
<comment type="caution">
    <text evidence="3">The sequence shown here is derived from an EMBL/GenBank/DDBJ whole genome shotgun (WGS) entry which is preliminary data.</text>
</comment>
<evidence type="ECO:0000259" key="2">
    <source>
        <dbReference type="PROSITE" id="PS50943"/>
    </source>
</evidence>
<feature type="domain" description="HTH cro/C1-type" evidence="2">
    <location>
        <begin position="19"/>
        <end position="73"/>
    </location>
</feature>
<name>A0A258FPV7_9CAUL</name>
<evidence type="ECO:0000256" key="1">
    <source>
        <dbReference type="SAM" id="MobiDB-lite"/>
    </source>
</evidence>
<sequence length="161" mass="17952">MTGERPEPRQDRALLSRALKRLRTRSGRSKPEVAAAMNLSVRAYERFEAGDIRFNLDYVHRFARATDCDPNAILLAMAMGSPEFAVRSADNRFATILMIALRRFDETVGDGLSRMEVRTLVSAVTAMFDGLAARPSTPDPTRTWLEQGQAELEAKRPGPGR</sequence>
<dbReference type="InterPro" id="IPR010982">
    <property type="entry name" value="Lambda_DNA-bd_dom_sf"/>
</dbReference>
<reference evidence="3 4" key="1">
    <citation type="submission" date="2017-03" db="EMBL/GenBank/DDBJ databases">
        <title>Lifting the veil on microbial sulfur biogeochemistry in mining wastewaters.</title>
        <authorList>
            <person name="Kantor R.S."/>
            <person name="Colenbrander Nelson T."/>
            <person name="Marshall S."/>
            <person name="Bennett D."/>
            <person name="Apte S."/>
            <person name="Camacho D."/>
            <person name="Thomas B.C."/>
            <person name="Warren L.A."/>
            <person name="Banfield J.F."/>
        </authorList>
    </citation>
    <scope>NUCLEOTIDE SEQUENCE [LARGE SCALE GENOMIC DNA]</scope>
    <source>
        <strain evidence="3">32-69-9</strain>
    </source>
</reference>
<dbReference type="Gene3D" id="1.10.260.40">
    <property type="entry name" value="lambda repressor-like DNA-binding domains"/>
    <property type="match status" value="1"/>
</dbReference>
<feature type="compositionally biased region" description="Basic and acidic residues" evidence="1">
    <location>
        <begin position="152"/>
        <end position="161"/>
    </location>
</feature>
<feature type="region of interest" description="Disordered" evidence="1">
    <location>
        <begin position="132"/>
        <end position="161"/>
    </location>
</feature>
<dbReference type="InterPro" id="IPR001387">
    <property type="entry name" value="Cro/C1-type_HTH"/>
</dbReference>
<dbReference type="GO" id="GO:0003677">
    <property type="term" value="F:DNA binding"/>
    <property type="evidence" value="ECO:0007669"/>
    <property type="project" value="InterPro"/>
</dbReference>
<proteinExistence type="predicted"/>
<dbReference type="CDD" id="cd00093">
    <property type="entry name" value="HTH_XRE"/>
    <property type="match status" value="1"/>
</dbReference>
<dbReference type="EMBL" id="NCEB01000008">
    <property type="protein sequence ID" value="OYX34551.1"/>
    <property type="molecule type" value="Genomic_DNA"/>
</dbReference>
<protein>
    <recommendedName>
        <fullName evidence="2">HTH cro/C1-type domain-containing protein</fullName>
    </recommendedName>
</protein>
<dbReference type="AlphaFoldDB" id="A0A258FPV7"/>
<dbReference type="Pfam" id="PF13560">
    <property type="entry name" value="HTH_31"/>
    <property type="match status" value="1"/>
</dbReference>
<dbReference type="SMART" id="SM00530">
    <property type="entry name" value="HTH_XRE"/>
    <property type="match status" value="1"/>
</dbReference>
<evidence type="ECO:0000313" key="4">
    <source>
        <dbReference type="Proteomes" id="UP000215595"/>
    </source>
</evidence>
<gene>
    <name evidence="3" type="ORF">B7Z01_05140</name>
</gene>
<dbReference type="PROSITE" id="PS50943">
    <property type="entry name" value="HTH_CROC1"/>
    <property type="match status" value="1"/>
</dbReference>